<evidence type="ECO:0000313" key="2">
    <source>
        <dbReference type="Proteomes" id="UP001220256"/>
    </source>
</evidence>
<name>A0ABQ8WJP0_PENCH</name>
<dbReference type="EMBL" id="JAPVEB010000003">
    <property type="protein sequence ID" value="KAJ5270228.1"/>
    <property type="molecule type" value="Genomic_DNA"/>
</dbReference>
<keyword evidence="2" id="KW-1185">Reference proteome</keyword>
<comment type="caution">
    <text evidence="1">The sequence shown here is derived from an EMBL/GenBank/DDBJ whole genome shotgun (WGS) entry which is preliminary data.</text>
</comment>
<organism evidence="1 2">
    <name type="scientific">Penicillium chrysogenum</name>
    <name type="common">Penicillium notatum</name>
    <dbReference type="NCBI Taxonomy" id="5076"/>
    <lineage>
        <taxon>Eukaryota</taxon>
        <taxon>Fungi</taxon>
        <taxon>Dikarya</taxon>
        <taxon>Ascomycota</taxon>
        <taxon>Pezizomycotina</taxon>
        <taxon>Eurotiomycetes</taxon>
        <taxon>Eurotiomycetidae</taxon>
        <taxon>Eurotiales</taxon>
        <taxon>Aspergillaceae</taxon>
        <taxon>Penicillium</taxon>
        <taxon>Penicillium chrysogenum species complex</taxon>
    </lineage>
</organism>
<reference evidence="1 2" key="1">
    <citation type="journal article" date="2023" name="IMA Fungus">
        <title>Comparative genomic study of the Penicillium genus elucidates a diverse pangenome and 15 lateral gene transfer events.</title>
        <authorList>
            <person name="Petersen C."/>
            <person name="Sorensen T."/>
            <person name="Nielsen M.R."/>
            <person name="Sondergaard T.E."/>
            <person name="Sorensen J.L."/>
            <person name="Fitzpatrick D.A."/>
            <person name="Frisvad J.C."/>
            <person name="Nielsen K.L."/>
        </authorList>
    </citation>
    <scope>NUCLEOTIDE SEQUENCE [LARGE SCALE GENOMIC DNA]</scope>
    <source>
        <strain evidence="1 2">IBT 3361</strain>
    </source>
</reference>
<proteinExistence type="predicted"/>
<gene>
    <name evidence="1" type="ORF">N7505_005986</name>
</gene>
<sequence length="290" mass="31229">MPMPASTSTTTSLEDTSSHAYDTIFGTSTSSSSTASGTGSGEYPVFPNAAYISRFYVVSSQDSGLTDLDIDLYNACFLPHNPLSHHNYRRDDASEAISPKPTYLIDEAPCKRQAAINSNCYFQNTNGSFTGLQPYSGDWDAQQQCYCDIYPFFDSAAGCQECYRQHGGIEACPSIMLFSWFGQNANFHEGYHWFPRSYVMGVSSAYCSASPQTTGFYPFANGYSMISASSLPSTTAVNSLGTQTAASLYYTYAAATGGSSSGEKSSAATTCLSLRRALLAALPLVLILSR</sequence>
<accession>A0ABQ8WJP0</accession>
<protein>
    <submittedName>
        <fullName evidence="1">Uncharacterized protein</fullName>
    </submittedName>
</protein>
<dbReference type="Proteomes" id="UP001220256">
    <property type="component" value="Unassembled WGS sequence"/>
</dbReference>
<evidence type="ECO:0000313" key="1">
    <source>
        <dbReference type="EMBL" id="KAJ5270228.1"/>
    </source>
</evidence>